<keyword evidence="1" id="KW-1185">Reference proteome</keyword>
<name>A0A915EH88_9BILA</name>
<sequence length="68" mass="7834">MVQRNGIRQYIQANGGKVDKIVVRHYAVSVRHHPQLNRYQNPSYEFLQDTRIVVTTTSRASSKKAFSS</sequence>
<reference evidence="2" key="1">
    <citation type="submission" date="2022-11" db="UniProtKB">
        <authorList>
            <consortium name="WormBaseParasite"/>
        </authorList>
    </citation>
    <scope>IDENTIFICATION</scope>
</reference>
<proteinExistence type="predicted"/>
<dbReference type="WBParaSite" id="jg6656">
    <property type="protein sequence ID" value="jg6656"/>
    <property type="gene ID" value="jg6656"/>
</dbReference>
<accession>A0A915EH88</accession>
<evidence type="ECO:0000313" key="2">
    <source>
        <dbReference type="WBParaSite" id="jg6656"/>
    </source>
</evidence>
<organism evidence="1 2">
    <name type="scientific">Ditylenchus dipsaci</name>
    <dbReference type="NCBI Taxonomy" id="166011"/>
    <lineage>
        <taxon>Eukaryota</taxon>
        <taxon>Metazoa</taxon>
        <taxon>Ecdysozoa</taxon>
        <taxon>Nematoda</taxon>
        <taxon>Chromadorea</taxon>
        <taxon>Rhabditida</taxon>
        <taxon>Tylenchina</taxon>
        <taxon>Tylenchomorpha</taxon>
        <taxon>Sphaerularioidea</taxon>
        <taxon>Anguinidae</taxon>
        <taxon>Anguininae</taxon>
        <taxon>Ditylenchus</taxon>
    </lineage>
</organism>
<protein>
    <submittedName>
        <fullName evidence="2">Uncharacterized protein</fullName>
    </submittedName>
</protein>
<dbReference type="AlphaFoldDB" id="A0A915EH88"/>
<dbReference type="Proteomes" id="UP000887574">
    <property type="component" value="Unplaced"/>
</dbReference>
<evidence type="ECO:0000313" key="1">
    <source>
        <dbReference type="Proteomes" id="UP000887574"/>
    </source>
</evidence>